<dbReference type="InterPro" id="IPR015421">
    <property type="entry name" value="PyrdxlP-dep_Trfase_major"/>
</dbReference>
<dbReference type="AlphaFoldDB" id="A0A2M7E733"/>
<dbReference type="Pfam" id="PF00155">
    <property type="entry name" value="Aminotran_1_2"/>
    <property type="match status" value="1"/>
</dbReference>
<dbReference type="InterPro" id="IPR050881">
    <property type="entry name" value="LL-DAP_aminotransferase"/>
</dbReference>
<evidence type="ECO:0000259" key="5">
    <source>
        <dbReference type="Pfam" id="PF00155"/>
    </source>
</evidence>
<dbReference type="SUPFAM" id="SSF53383">
    <property type="entry name" value="PLP-dependent transferases"/>
    <property type="match status" value="1"/>
</dbReference>
<comment type="cofactor">
    <cofactor evidence="1 4">
        <name>pyridoxal 5'-phosphate</name>
        <dbReference type="ChEBI" id="CHEBI:597326"/>
    </cofactor>
</comment>
<feature type="domain" description="Aminotransferase class I/classII large" evidence="5">
    <location>
        <begin position="31"/>
        <end position="380"/>
    </location>
</feature>
<dbReference type="EC" id="2.6.1.-" evidence="4"/>
<sequence length="386" mass="42990">MEYSERLKSLPAYLFLKIEQKKKDLLKKGVDIIDFGVGDPDLPTPKNIVAAMQKAVERPVNHRYPLGTGLPAFKEAIAQWYGKRFSVSLDSEKEVLVLIGSKEGLAHFPLVFLNQGDLALVPEPAYPVYQVAAILAGGVPYFLPLKEENNFLPDLEAVPDKIAKTAKLLFLNYPNNPTAAIANEKFFERTIEFASRNKIILAHDAAYSEIYDKEKPLSFLQIPGAKEIGIEFGSLSKTYNMTGWRIGWAVGNAEILKGLARVKGNIDSGTFLAIQETGIEALNGPQESAEEMRKIYEERKNLLFSGLKSQGWQLRKPSATFYLWSKPPFGYTSEETVSLLLEKSGILATPGSGFGPSGEGYLRFSLTLNEERIKEAIERLRKINLL</sequence>
<evidence type="ECO:0000256" key="1">
    <source>
        <dbReference type="ARBA" id="ARBA00001933"/>
    </source>
</evidence>
<keyword evidence="3 4" id="KW-0808">Transferase</keyword>
<proteinExistence type="inferred from homology"/>
<evidence type="ECO:0000313" key="7">
    <source>
        <dbReference type="Proteomes" id="UP000228886"/>
    </source>
</evidence>
<reference evidence="7" key="1">
    <citation type="submission" date="2017-09" db="EMBL/GenBank/DDBJ databases">
        <title>Depth-based differentiation of microbial function through sediment-hosted aquifers and enrichment of novel symbionts in the deep terrestrial subsurface.</title>
        <authorList>
            <person name="Probst A.J."/>
            <person name="Ladd B."/>
            <person name="Jarett J.K."/>
            <person name="Geller-Mcgrath D.E."/>
            <person name="Sieber C.M.K."/>
            <person name="Emerson J.B."/>
            <person name="Anantharaman K."/>
            <person name="Thomas B.C."/>
            <person name="Malmstrom R."/>
            <person name="Stieglmeier M."/>
            <person name="Klingl A."/>
            <person name="Woyke T."/>
            <person name="Ryan C.M."/>
            <person name="Banfield J.F."/>
        </authorList>
    </citation>
    <scope>NUCLEOTIDE SEQUENCE [LARGE SCALE GENOMIC DNA]</scope>
</reference>
<dbReference type="PANTHER" id="PTHR42832">
    <property type="entry name" value="AMINO ACID AMINOTRANSFERASE"/>
    <property type="match status" value="1"/>
</dbReference>
<organism evidence="6 7">
    <name type="scientific">bacterium (Candidatus Ratteibacteria) CG01_land_8_20_14_3_00_40_19</name>
    <dbReference type="NCBI Taxonomy" id="2014290"/>
    <lineage>
        <taxon>Bacteria</taxon>
        <taxon>Candidatus Ratteibacteria</taxon>
    </lineage>
</organism>
<name>A0A2M7E733_9BACT</name>
<dbReference type="Gene3D" id="3.90.1150.10">
    <property type="entry name" value="Aspartate Aminotransferase, domain 1"/>
    <property type="match status" value="1"/>
</dbReference>
<dbReference type="GO" id="GO:0008483">
    <property type="term" value="F:transaminase activity"/>
    <property type="evidence" value="ECO:0007669"/>
    <property type="project" value="UniProtKB-KW"/>
</dbReference>
<dbReference type="GO" id="GO:0030170">
    <property type="term" value="F:pyridoxal phosphate binding"/>
    <property type="evidence" value="ECO:0007669"/>
    <property type="project" value="InterPro"/>
</dbReference>
<evidence type="ECO:0000256" key="2">
    <source>
        <dbReference type="ARBA" id="ARBA00022576"/>
    </source>
</evidence>
<evidence type="ECO:0000313" key="6">
    <source>
        <dbReference type="EMBL" id="PIV63523.1"/>
    </source>
</evidence>
<comment type="similarity">
    <text evidence="4">Belongs to the class-I pyridoxal-phosphate-dependent aminotransferase family.</text>
</comment>
<evidence type="ECO:0000256" key="4">
    <source>
        <dbReference type="RuleBase" id="RU000481"/>
    </source>
</evidence>
<dbReference type="CDD" id="cd00609">
    <property type="entry name" value="AAT_like"/>
    <property type="match status" value="1"/>
</dbReference>
<keyword evidence="2 4" id="KW-0032">Aminotransferase</keyword>
<evidence type="ECO:0000256" key="3">
    <source>
        <dbReference type="ARBA" id="ARBA00022679"/>
    </source>
</evidence>
<dbReference type="Gene3D" id="3.40.640.10">
    <property type="entry name" value="Type I PLP-dependent aspartate aminotransferase-like (Major domain)"/>
    <property type="match status" value="1"/>
</dbReference>
<dbReference type="InterPro" id="IPR004838">
    <property type="entry name" value="NHTrfase_class1_PyrdxlP-BS"/>
</dbReference>
<dbReference type="Proteomes" id="UP000228886">
    <property type="component" value="Unassembled WGS sequence"/>
</dbReference>
<gene>
    <name evidence="6" type="ORF">COS11_06990</name>
</gene>
<dbReference type="PROSITE" id="PS00105">
    <property type="entry name" value="AA_TRANSFER_CLASS_1"/>
    <property type="match status" value="1"/>
</dbReference>
<dbReference type="NCBIfam" id="NF006756">
    <property type="entry name" value="PRK09276.1"/>
    <property type="match status" value="1"/>
</dbReference>
<protein>
    <recommendedName>
        <fullName evidence="4">Aminotransferase</fullName>
        <ecNumber evidence="4">2.6.1.-</ecNumber>
    </recommendedName>
</protein>
<dbReference type="PANTHER" id="PTHR42832:SF3">
    <property type="entry name" value="L-GLUTAMINE--4-(METHYLSULFANYL)-2-OXOBUTANOATE AMINOTRANSFERASE"/>
    <property type="match status" value="1"/>
</dbReference>
<dbReference type="InterPro" id="IPR015422">
    <property type="entry name" value="PyrdxlP-dep_Trfase_small"/>
</dbReference>
<dbReference type="InterPro" id="IPR015424">
    <property type="entry name" value="PyrdxlP-dep_Trfase"/>
</dbReference>
<dbReference type="EMBL" id="PETL01000334">
    <property type="protein sequence ID" value="PIV63523.1"/>
    <property type="molecule type" value="Genomic_DNA"/>
</dbReference>
<comment type="caution">
    <text evidence="6">The sequence shown here is derived from an EMBL/GenBank/DDBJ whole genome shotgun (WGS) entry which is preliminary data.</text>
</comment>
<accession>A0A2M7E733</accession>
<dbReference type="InterPro" id="IPR004839">
    <property type="entry name" value="Aminotransferase_I/II_large"/>
</dbReference>